<dbReference type="EMBL" id="JAULUE010002049">
    <property type="protein sequence ID" value="KAK5906669.1"/>
    <property type="molecule type" value="Genomic_DNA"/>
</dbReference>
<proteinExistence type="predicted"/>
<gene>
    <name evidence="8" type="ORF">CesoFtcFv8_000381</name>
    <name evidence="7" type="ORF">CesoFtcFv8_003754</name>
    <name evidence="6" type="ORF">CesoFtcFv8_004594</name>
    <name evidence="5" type="ORF">CesoFtcFv8_010659</name>
    <name evidence="4" type="ORF">CesoFtcFv8_015005</name>
    <name evidence="3" type="ORF">CesoFtcFv8_020555</name>
    <name evidence="2" type="ORF">CesoFtcFv8_023183</name>
</gene>
<feature type="compositionally biased region" description="Basic and acidic residues" evidence="1">
    <location>
        <begin position="58"/>
        <end position="77"/>
    </location>
</feature>
<dbReference type="EMBL" id="JAULUE010000944">
    <property type="protein sequence ID" value="KAK5922988.1"/>
    <property type="molecule type" value="Genomic_DNA"/>
</dbReference>
<dbReference type="EMBL" id="JAULUE010002057">
    <property type="protein sequence ID" value="KAK5888957.1"/>
    <property type="molecule type" value="Genomic_DNA"/>
</dbReference>
<evidence type="ECO:0000313" key="9">
    <source>
        <dbReference type="Proteomes" id="UP001335648"/>
    </source>
</evidence>
<reference evidence="4 9" key="1">
    <citation type="journal article" date="2023" name="Mol. Biol. Evol.">
        <title>Genomics of Secondarily Temperate Adaptation in the Only Non-Antarctic Icefish.</title>
        <authorList>
            <person name="Rivera-Colon A.G."/>
            <person name="Rayamajhi N."/>
            <person name="Minhas B.F."/>
            <person name="Madrigal G."/>
            <person name="Bilyk K.T."/>
            <person name="Yoon V."/>
            <person name="Hune M."/>
            <person name="Gregory S."/>
            <person name="Cheng C.H.C."/>
            <person name="Catchen J.M."/>
        </authorList>
    </citation>
    <scope>NUCLEOTIDE SEQUENCE [LARGE SCALE GENOMIC DNA]</scope>
    <source>
        <strain evidence="4">JC2023a</strain>
    </source>
</reference>
<evidence type="ECO:0000256" key="1">
    <source>
        <dbReference type="SAM" id="MobiDB-lite"/>
    </source>
</evidence>
<evidence type="ECO:0000313" key="3">
    <source>
        <dbReference type="EMBL" id="KAK5881917.1"/>
    </source>
</evidence>
<evidence type="ECO:0000313" key="2">
    <source>
        <dbReference type="EMBL" id="KAK5880126.1"/>
    </source>
</evidence>
<dbReference type="AlphaFoldDB" id="A0AAN8BPV4"/>
<protein>
    <submittedName>
        <fullName evidence="4">Uncharacterized protein</fullName>
    </submittedName>
</protein>
<dbReference type="EMBL" id="JAULUE010002053">
    <property type="protein sequence ID" value="KAK5897612.1"/>
    <property type="molecule type" value="Genomic_DNA"/>
</dbReference>
<accession>A0AAN8BPV4</accession>
<dbReference type="EMBL" id="JAULUE010002048">
    <property type="protein sequence ID" value="KAK5909862.1"/>
    <property type="molecule type" value="Genomic_DNA"/>
</dbReference>
<sequence>MLMRWVITRVETVGEEEVCVPLTNQKHPLQHRRLFQVPLLQERGEGLGEDPFSLQFQNRDHLPHPSRDQRGGEDNHTHTQMVDLAVGVRVVDEDVAMSLQAHQPTQILHGRQRQMLT</sequence>
<dbReference type="Proteomes" id="UP001335648">
    <property type="component" value="Unassembled WGS sequence"/>
</dbReference>
<evidence type="ECO:0000313" key="7">
    <source>
        <dbReference type="EMBL" id="KAK5909862.1"/>
    </source>
</evidence>
<evidence type="ECO:0000313" key="4">
    <source>
        <dbReference type="EMBL" id="KAK5888957.1"/>
    </source>
</evidence>
<organism evidence="4 9">
    <name type="scientific">Champsocephalus esox</name>
    <name type="common">pike icefish</name>
    <dbReference type="NCBI Taxonomy" id="159716"/>
    <lineage>
        <taxon>Eukaryota</taxon>
        <taxon>Metazoa</taxon>
        <taxon>Chordata</taxon>
        <taxon>Craniata</taxon>
        <taxon>Vertebrata</taxon>
        <taxon>Euteleostomi</taxon>
        <taxon>Actinopterygii</taxon>
        <taxon>Neopterygii</taxon>
        <taxon>Teleostei</taxon>
        <taxon>Neoteleostei</taxon>
        <taxon>Acanthomorphata</taxon>
        <taxon>Eupercaria</taxon>
        <taxon>Perciformes</taxon>
        <taxon>Notothenioidei</taxon>
        <taxon>Channichthyidae</taxon>
        <taxon>Champsocephalus</taxon>
    </lineage>
</organism>
<feature type="region of interest" description="Disordered" evidence="1">
    <location>
        <begin position="48"/>
        <end position="77"/>
    </location>
</feature>
<name>A0AAN8BPV4_9TELE</name>
<dbReference type="EMBL" id="JAULUE010002064">
    <property type="protein sequence ID" value="KAK5880126.1"/>
    <property type="molecule type" value="Genomic_DNA"/>
</dbReference>
<evidence type="ECO:0000313" key="6">
    <source>
        <dbReference type="EMBL" id="KAK5906669.1"/>
    </source>
</evidence>
<comment type="caution">
    <text evidence="4">The sequence shown here is derived from an EMBL/GenBank/DDBJ whole genome shotgun (WGS) entry which is preliminary data.</text>
</comment>
<evidence type="ECO:0000313" key="5">
    <source>
        <dbReference type="EMBL" id="KAK5897612.1"/>
    </source>
</evidence>
<keyword evidence="9" id="KW-1185">Reference proteome</keyword>
<dbReference type="EMBL" id="JAULUE010002062">
    <property type="protein sequence ID" value="KAK5881917.1"/>
    <property type="molecule type" value="Genomic_DNA"/>
</dbReference>
<evidence type="ECO:0000313" key="8">
    <source>
        <dbReference type="EMBL" id="KAK5922988.1"/>
    </source>
</evidence>